<sequence length="1029" mass="115768">MDDPEKQTPVITPVVRINGGLGTETEDCPGDDEKRGVPNWNGGWVHFDAGRVSPELGNINEKNRNDGISPLHEAAKYNSVDVGRLLIESGCDVMIRDNHKKTPLHHAARRGREKIAEIKRGADVTLTEINKATPYMLAASVEMTDVMNTIRSTVLRQSGEARAQTMVSQQDLLGNSALHVAVDNKAMKSVQEILKHGGNVNTANETGLTPLHSAAITGDLEITNILLSHDAEVCPRDNDSFTPIHRACMFNRHEVVNAIMIKGGDINTKTKDSMTPLILACWKGHLETVDFLLSSGAQISQVDNLMRNALHWAVENAHLQVLLYLLKKCDSSMLEAMDFAEQTIMHYASKLGNIAILQALIHQTCKLDVRDKDGRTPLHLAAESDNEAAVEVLYHASTSELNDGDSDGQTPLSLAVSAGAYNTVKTLLALGADISHRDENLCTVLSIAAREGHVKIMKILLEHYADINTKDKLKNTPLHTASREGHVDCVQLLLDKKVDPLARNIYGKTPLDVAVEKRHSDVAVTFMKSAGWKDIVECRDSDGKTPVDNMIQKCPEAVTVMMDNSIQSTGDFPDSIDYSQKLDFQFIDPGPDDVMCKRRRYYEFETMVRYDREELLTHALVQQCLMLKWKKFGRLVYYFDVTLFLMYLALINIYCITMPKITTNLLDNVRRCPIFLTTDQAQNQTLNGQISNILIDTLELRILMACLSTVMVTFYVREIVSIYARRWQYLLKPFNYVTLVMLFGTSATLTPIGYIPCEDQWRSAWIALLCAWISLISILRALDVVGIYFVMLEQVFKSLAKIAAVLVVFLLAFSQAFYITMAQTPGFQNGQPYPITVLAMTLGELNFVDNFVSGLDRTFYYDNLTLFILFAMIMPISLMNLLIGVAVGDIDAVQKRAYLVRLSIQIDFITNAERTFPRYFQRKFHKKEHVITPNSNMNSRFNKFYKFVFGVKRNTGAFISEEKDYVTETVQQLKEEVRATRRQLAQSSALQKQALDLMKQMCDQLQVTYTLDNLSVTDSHRPPTRGRPT</sequence>
<feature type="domain" description="Ion transport" evidence="12">
    <location>
        <begin position="646"/>
        <end position="897"/>
    </location>
</feature>
<dbReference type="AlphaFoldDB" id="K1QVC0"/>
<dbReference type="HOGENOM" id="CLU_294612_0_0_1"/>
<dbReference type="PRINTS" id="PR01415">
    <property type="entry name" value="ANKYRIN"/>
</dbReference>
<evidence type="ECO:0000256" key="4">
    <source>
        <dbReference type="ARBA" id="ARBA00022692"/>
    </source>
</evidence>
<dbReference type="InterPro" id="IPR002110">
    <property type="entry name" value="Ankyrin_rpt"/>
</dbReference>
<dbReference type="PANTHER" id="PTHR47143">
    <property type="entry name" value="TRANSIENT RECEPTOR POTENTIAL CATION CHANNEL PROTEIN PAINLESS"/>
    <property type="match status" value="1"/>
</dbReference>
<dbReference type="PROSITE" id="PS50297">
    <property type="entry name" value="ANK_REP_REGION"/>
    <property type="match status" value="9"/>
</dbReference>
<evidence type="ECO:0000313" key="13">
    <source>
        <dbReference type="EMBL" id="EKC35184.1"/>
    </source>
</evidence>
<dbReference type="Gene3D" id="1.25.40.20">
    <property type="entry name" value="Ankyrin repeat-containing domain"/>
    <property type="match status" value="4"/>
</dbReference>
<keyword evidence="11" id="KW-0407">Ion channel</keyword>
<dbReference type="GO" id="GO:1902495">
    <property type="term" value="C:transmembrane transporter complex"/>
    <property type="evidence" value="ECO:0007669"/>
    <property type="project" value="TreeGrafter"/>
</dbReference>
<keyword evidence="7" id="KW-0040">ANK repeat</keyword>
<evidence type="ECO:0000256" key="11">
    <source>
        <dbReference type="ARBA" id="ARBA00023303"/>
    </source>
</evidence>
<dbReference type="EMBL" id="JH819189">
    <property type="protein sequence ID" value="EKC35184.1"/>
    <property type="molecule type" value="Genomic_DNA"/>
</dbReference>
<dbReference type="GO" id="GO:0005216">
    <property type="term" value="F:monoatomic ion channel activity"/>
    <property type="evidence" value="ECO:0007669"/>
    <property type="project" value="InterPro"/>
</dbReference>
<comment type="subcellular location">
    <subcellularLocation>
        <location evidence="1">Membrane</location>
        <topology evidence="1">Multi-pass membrane protein</topology>
    </subcellularLocation>
</comment>
<evidence type="ECO:0000256" key="2">
    <source>
        <dbReference type="ARBA" id="ARBA00022448"/>
    </source>
</evidence>
<evidence type="ECO:0000256" key="5">
    <source>
        <dbReference type="ARBA" id="ARBA00022737"/>
    </source>
</evidence>
<keyword evidence="3" id="KW-0716">Sensory transduction</keyword>
<keyword evidence="4" id="KW-0812">Transmembrane</keyword>
<accession>K1QVC0</accession>
<keyword evidence="2" id="KW-0813">Transport</keyword>
<dbReference type="SMART" id="SM00248">
    <property type="entry name" value="ANK"/>
    <property type="match status" value="13"/>
</dbReference>
<dbReference type="PROSITE" id="PS50088">
    <property type="entry name" value="ANK_REPEAT"/>
    <property type="match status" value="10"/>
</dbReference>
<keyword evidence="5" id="KW-0677">Repeat</keyword>
<keyword evidence="13" id="KW-0675">Receptor</keyword>
<keyword evidence="6" id="KW-1133">Transmembrane helix</keyword>
<dbReference type="Pfam" id="PF12796">
    <property type="entry name" value="Ank_2"/>
    <property type="match status" value="5"/>
</dbReference>
<proteinExistence type="predicted"/>
<dbReference type="Pfam" id="PF00520">
    <property type="entry name" value="Ion_trans"/>
    <property type="match status" value="1"/>
</dbReference>
<evidence type="ECO:0000256" key="10">
    <source>
        <dbReference type="ARBA" id="ARBA00023180"/>
    </source>
</evidence>
<evidence type="ECO:0000256" key="1">
    <source>
        <dbReference type="ARBA" id="ARBA00004141"/>
    </source>
</evidence>
<dbReference type="InterPro" id="IPR036770">
    <property type="entry name" value="Ankyrin_rpt-contain_sf"/>
</dbReference>
<evidence type="ECO:0000256" key="8">
    <source>
        <dbReference type="ARBA" id="ARBA00023065"/>
    </source>
</evidence>
<organism evidence="13">
    <name type="scientific">Magallana gigas</name>
    <name type="common">Pacific oyster</name>
    <name type="synonym">Crassostrea gigas</name>
    <dbReference type="NCBI Taxonomy" id="29159"/>
    <lineage>
        <taxon>Eukaryota</taxon>
        <taxon>Metazoa</taxon>
        <taxon>Spiralia</taxon>
        <taxon>Lophotrochozoa</taxon>
        <taxon>Mollusca</taxon>
        <taxon>Bivalvia</taxon>
        <taxon>Autobranchia</taxon>
        <taxon>Pteriomorphia</taxon>
        <taxon>Ostreida</taxon>
        <taxon>Ostreoidea</taxon>
        <taxon>Ostreidae</taxon>
        <taxon>Magallana</taxon>
    </lineage>
</organism>
<gene>
    <name evidence="13" type="ORF">CGI_10009496</name>
</gene>
<keyword evidence="10" id="KW-0325">Glycoprotein</keyword>
<name>K1QVC0_MAGGI</name>
<evidence type="ECO:0000256" key="6">
    <source>
        <dbReference type="ARBA" id="ARBA00022989"/>
    </source>
</evidence>
<evidence type="ECO:0000256" key="3">
    <source>
        <dbReference type="ARBA" id="ARBA00022606"/>
    </source>
</evidence>
<dbReference type="InterPro" id="IPR005821">
    <property type="entry name" value="Ion_trans_dom"/>
</dbReference>
<evidence type="ECO:0000256" key="9">
    <source>
        <dbReference type="ARBA" id="ARBA00023136"/>
    </source>
</evidence>
<dbReference type="PANTHER" id="PTHR47143:SF1">
    <property type="entry name" value="ION_TRANS DOMAIN-CONTAINING PROTEIN"/>
    <property type="match status" value="1"/>
</dbReference>
<protein>
    <submittedName>
        <fullName evidence="13">Transient receptor potential cation channel subfamily A member 1</fullName>
    </submittedName>
</protein>
<keyword evidence="8" id="KW-0406">Ion transport</keyword>
<evidence type="ECO:0000256" key="7">
    <source>
        <dbReference type="ARBA" id="ARBA00023043"/>
    </source>
</evidence>
<reference evidence="13" key="1">
    <citation type="journal article" date="2012" name="Nature">
        <title>The oyster genome reveals stress adaptation and complexity of shell formation.</title>
        <authorList>
            <person name="Zhang G."/>
            <person name="Fang X."/>
            <person name="Guo X."/>
            <person name="Li L."/>
            <person name="Luo R."/>
            <person name="Xu F."/>
            <person name="Yang P."/>
            <person name="Zhang L."/>
            <person name="Wang X."/>
            <person name="Qi H."/>
            <person name="Xiong Z."/>
            <person name="Que H."/>
            <person name="Xie Y."/>
            <person name="Holland P.W."/>
            <person name="Paps J."/>
            <person name="Zhu Y."/>
            <person name="Wu F."/>
            <person name="Chen Y."/>
            <person name="Wang J."/>
            <person name="Peng C."/>
            <person name="Meng J."/>
            <person name="Yang L."/>
            <person name="Liu J."/>
            <person name="Wen B."/>
            <person name="Zhang N."/>
            <person name="Huang Z."/>
            <person name="Zhu Q."/>
            <person name="Feng Y."/>
            <person name="Mount A."/>
            <person name="Hedgecock D."/>
            <person name="Xu Z."/>
            <person name="Liu Y."/>
            <person name="Domazet-Loso T."/>
            <person name="Du Y."/>
            <person name="Sun X."/>
            <person name="Zhang S."/>
            <person name="Liu B."/>
            <person name="Cheng P."/>
            <person name="Jiang X."/>
            <person name="Li J."/>
            <person name="Fan D."/>
            <person name="Wang W."/>
            <person name="Fu W."/>
            <person name="Wang T."/>
            <person name="Wang B."/>
            <person name="Zhang J."/>
            <person name="Peng Z."/>
            <person name="Li Y."/>
            <person name="Li N."/>
            <person name="Wang J."/>
            <person name="Chen M."/>
            <person name="He Y."/>
            <person name="Tan F."/>
            <person name="Song X."/>
            <person name="Zheng Q."/>
            <person name="Huang R."/>
            <person name="Yang H."/>
            <person name="Du X."/>
            <person name="Chen L."/>
            <person name="Yang M."/>
            <person name="Gaffney P.M."/>
            <person name="Wang S."/>
            <person name="Luo L."/>
            <person name="She Z."/>
            <person name="Ming Y."/>
            <person name="Huang W."/>
            <person name="Zhang S."/>
            <person name="Huang B."/>
            <person name="Zhang Y."/>
            <person name="Qu T."/>
            <person name="Ni P."/>
            <person name="Miao G."/>
            <person name="Wang J."/>
            <person name="Wang Q."/>
            <person name="Steinberg C.E."/>
            <person name="Wang H."/>
            <person name="Li N."/>
            <person name="Qian L."/>
            <person name="Zhang G."/>
            <person name="Li Y."/>
            <person name="Yang H."/>
            <person name="Liu X."/>
            <person name="Wang J."/>
            <person name="Yin Y."/>
            <person name="Wang J."/>
        </authorList>
    </citation>
    <scope>NUCLEOTIDE SEQUENCE [LARGE SCALE GENOMIC DNA]</scope>
    <source>
        <strain evidence="13">05x7-T-G4-1.051#20</strain>
    </source>
</reference>
<evidence type="ECO:0000259" key="12">
    <source>
        <dbReference type="Pfam" id="PF00520"/>
    </source>
</evidence>
<keyword evidence="9" id="KW-0472">Membrane</keyword>
<dbReference type="InterPro" id="IPR052076">
    <property type="entry name" value="TRP_cation_channel"/>
</dbReference>
<dbReference type="InParanoid" id="K1QVC0"/>
<dbReference type="SUPFAM" id="SSF48403">
    <property type="entry name" value="Ankyrin repeat"/>
    <property type="match status" value="2"/>
</dbReference>